<evidence type="ECO:0000313" key="2">
    <source>
        <dbReference type="EMBL" id="CEG03590.1"/>
    </source>
</evidence>
<dbReference type="SUPFAM" id="SSF81383">
    <property type="entry name" value="F-box domain"/>
    <property type="match status" value="1"/>
</dbReference>
<dbReference type="CDD" id="cd09917">
    <property type="entry name" value="F-box_SF"/>
    <property type="match status" value="1"/>
</dbReference>
<feature type="region of interest" description="Disordered" evidence="1">
    <location>
        <begin position="118"/>
        <end position="158"/>
    </location>
</feature>
<dbReference type="AlphaFoldDB" id="A0A096PF46"/>
<gene>
    <name evidence="2" type="ORF">BN851_0072270</name>
</gene>
<accession>A0A096PF46</accession>
<evidence type="ECO:0000256" key="1">
    <source>
        <dbReference type="SAM" id="MobiDB-lite"/>
    </source>
</evidence>
<name>A0A096PF46_9HYPO</name>
<proteinExistence type="predicted"/>
<dbReference type="EMBL" id="CBMG010001416">
    <property type="protein sequence ID" value="CEG03590.1"/>
    <property type="molecule type" value="Genomic_DNA"/>
</dbReference>
<feature type="compositionally biased region" description="Basic and acidic residues" evidence="1">
    <location>
        <begin position="119"/>
        <end position="136"/>
    </location>
</feature>
<protein>
    <submittedName>
        <fullName evidence="2">WGS project CBMG000000000 data, contig CS5907-c001420</fullName>
    </submittedName>
</protein>
<dbReference type="InterPro" id="IPR036047">
    <property type="entry name" value="F-box-like_dom_sf"/>
</dbReference>
<reference evidence="2" key="1">
    <citation type="submission" date="2013-05" db="EMBL/GenBank/DDBJ databases">
        <title>Draft genome sequences of six wheat associated Fusarium spp. isolates.</title>
        <authorList>
            <person name="Moolhuijzen P.M."/>
            <person name="Manners J.M."/>
            <person name="Wilcox S."/>
            <person name="Bellgard M.I."/>
            <person name="Gardiner D.M."/>
        </authorList>
    </citation>
    <scope>NUCLEOTIDE SEQUENCE</scope>
    <source>
        <strain evidence="2">CS5907</strain>
        <strain evidence="2">CS5907</strain>
    </source>
</reference>
<comment type="caution">
    <text evidence="2">The sequence shown here is derived from an EMBL/GenBank/DDBJ whole genome shotgun (WGS) entry which is preliminary data.</text>
</comment>
<organism evidence="2">
    <name type="scientific">Fusarium acuminatum CS5907</name>
    <dbReference type="NCBI Taxonomy" id="1318461"/>
    <lineage>
        <taxon>Eukaryota</taxon>
        <taxon>Fungi</taxon>
        <taxon>Dikarya</taxon>
        <taxon>Ascomycota</taxon>
        <taxon>Pezizomycotina</taxon>
        <taxon>Sordariomycetes</taxon>
        <taxon>Hypocreomycetidae</taxon>
        <taxon>Hypocreales</taxon>
        <taxon>Nectriaceae</taxon>
        <taxon>Fusarium</taxon>
        <taxon>Fusarium tricinctum species complex</taxon>
    </lineage>
</organism>
<sequence>MSAAIGRWTSYYIGRRIMLQDWRHIAIAISKKHARDRGAGQANSEDGEDNHDESEQYEVLDDLAASYTGQTAANYSVTINILKRLTAKSLKIFGQVSRRWHKFLGCGTSLSLLLSPSGEKVKPIPRQDREVKEGYPPRKRAKITSLEALQAGATGSAT</sequence>